<evidence type="ECO:0000256" key="9">
    <source>
        <dbReference type="ARBA" id="ARBA00023047"/>
    </source>
</evidence>
<evidence type="ECO:0000256" key="2">
    <source>
        <dbReference type="ARBA" id="ARBA00007783"/>
    </source>
</evidence>
<comment type="subcellular location">
    <subcellularLocation>
        <location evidence="11">Cell inner membrane</location>
        <topology evidence="11">Multi-pass membrane protein</topology>
    </subcellularLocation>
    <subcellularLocation>
        <location evidence="1">Cell membrane</location>
        <topology evidence="1">Multi-pass membrane protein</topology>
    </subcellularLocation>
</comment>
<dbReference type="GO" id="GO:0015920">
    <property type="term" value="P:lipopolysaccharide transport"/>
    <property type="evidence" value="ECO:0007669"/>
    <property type="project" value="TreeGrafter"/>
</dbReference>
<gene>
    <name evidence="13" type="ORF">NHF51_06625</name>
</gene>
<evidence type="ECO:0000256" key="11">
    <source>
        <dbReference type="RuleBase" id="RU361157"/>
    </source>
</evidence>
<dbReference type="Pfam" id="PF01061">
    <property type="entry name" value="ABC2_membrane"/>
    <property type="match status" value="1"/>
</dbReference>
<evidence type="ECO:0000256" key="4">
    <source>
        <dbReference type="ARBA" id="ARBA00022475"/>
    </source>
</evidence>
<proteinExistence type="inferred from homology"/>
<dbReference type="EMBL" id="CP099717">
    <property type="protein sequence ID" value="USV58813.1"/>
    <property type="molecule type" value="Genomic_DNA"/>
</dbReference>
<sequence>MERYSLSPIKLSESIFKNRELLKSLIVRDIKSKYTGSFIGVLWLVINPVIMLAIYTFVFSVVFNARWTANSESKVEFALVLFAGMMIFNIFSECISRASTLILQNTNLVKKVVFPLEFLVIVNLGSALFNFLISLMVWLILYSVIYGELNATLFFLPFYLIPYALFILGVSWFMCALGVYLRDLAQIINLSITVLLFMSPVFYPITALPEEFRSYLYINPMTYVIETFRDIVYFDNFSYESFFVPVIVSMIVAWLGFIFFQKTRRGFSDVI</sequence>
<keyword evidence="14" id="KW-1185">Reference proteome</keyword>
<feature type="domain" description="ABC transmembrane type-2" evidence="12">
    <location>
        <begin position="39"/>
        <end position="263"/>
    </location>
</feature>
<dbReference type="InterPro" id="IPR013525">
    <property type="entry name" value="ABC2_TM"/>
</dbReference>
<dbReference type="PROSITE" id="PS51012">
    <property type="entry name" value="ABC_TM2"/>
    <property type="match status" value="1"/>
</dbReference>
<evidence type="ECO:0000256" key="5">
    <source>
        <dbReference type="ARBA" id="ARBA00022597"/>
    </source>
</evidence>
<evidence type="ECO:0000256" key="3">
    <source>
        <dbReference type="ARBA" id="ARBA00022448"/>
    </source>
</evidence>
<dbReference type="PANTHER" id="PTHR30413:SF10">
    <property type="entry name" value="CAPSULE POLYSACCHARIDE EXPORT INNER-MEMBRANE PROTEIN CTRC"/>
    <property type="match status" value="1"/>
</dbReference>
<comment type="similarity">
    <text evidence="2 11">Belongs to the ABC-2 integral membrane protein family.</text>
</comment>
<dbReference type="Proteomes" id="UP001056890">
    <property type="component" value="Chromosome"/>
</dbReference>
<dbReference type="GO" id="GO:0043190">
    <property type="term" value="C:ATP-binding cassette (ABC) transporter complex"/>
    <property type="evidence" value="ECO:0007669"/>
    <property type="project" value="InterPro"/>
</dbReference>
<evidence type="ECO:0000256" key="8">
    <source>
        <dbReference type="ARBA" id="ARBA00022989"/>
    </source>
</evidence>
<dbReference type="GO" id="GO:0140359">
    <property type="term" value="F:ABC-type transporter activity"/>
    <property type="evidence" value="ECO:0007669"/>
    <property type="project" value="InterPro"/>
</dbReference>
<feature type="transmembrane region" description="Helical" evidence="11">
    <location>
        <begin position="160"/>
        <end position="180"/>
    </location>
</feature>
<evidence type="ECO:0000259" key="12">
    <source>
        <dbReference type="PROSITE" id="PS51012"/>
    </source>
</evidence>
<dbReference type="PIRSF" id="PIRSF006648">
    <property type="entry name" value="DrrB"/>
    <property type="match status" value="1"/>
</dbReference>
<reference evidence="13" key="1">
    <citation type="submission" date="2022-06" db="EMBL/GenBank/DDBJ databases">
        <title>Complete Genome of Aeromonas sp. Strain SOD01 Isolated from an Urban Freshwater Stream.</title>
        <authorList>
            <person name="Williams L.E."/>
            <person name="Brysgel T."/>
            <person name="Capestro E.M."/>
            <person name="Foltz G.V."/>
            <person name="Gardner A.E."/>
            <person name="Ingrassia J."/>
            <person name="Peterson E."/>
            <person name="Arruda J."/>
            <person name="Flaherty I."/>
            <person name="Hunt M."/>
            <person name="Pappas G."/>
            <person name="Ramsaran S."/>
            <person name="Rocha M."/>
        </authorList>
    </citation>
    <scope>NUCLEOTIDE SEQUENCE</scope>
    <source>
        <strain evidence="13">SOD01</strain>
    </source>
</reference>
<dbReference type="InterPro" id="IPR047817">
    <property type="entry name" value="ABC2_TM_bact-type"/>
</dbReference>
<feature type="transmembrane region" description="Helical" evidence="11">
    <location>
        <begin position="187"/>
        <end position="205"/>
    </location>
</feature>
<feature type="transmembrane region" description="Helical" evidence="11">
    <location>
        <begin position="242"/>
        <end position="260"/>
    </location>
</feature>
<keyword evidence="8 11" id="KW-1133">Transmembrane helix</keyword>
<evidence type="ECO:0000256" key="6">
    <source>
        <dbReference type="ARBA" id="ARBA00022692"/>
    </source>
</evidence>
<keyword evidence="4 11" id="KW-1003">Cell membrane</keyword>
<protein>
    <recommendedName>
        <fullName evidence="11">Transport permease protein</fullName>
    </recommendedName>
</protein>
<keyword evidence="7" id="KW-0972">Capsule biogenesis/degradation</keyword>
<dbReference type="RefSeq" id="WP_252995953.1">
    <property type="nucleotide sequence ID" value="NZ_CP099717.1"/>
</dbReference>
<evidence type="ECO:0000256" key="7">
    <source>
        <dbReference type="ARBA" id="ARBA00022903"/>
    </source>
</evidence>
<dbReference type="PRINTS" id="PR00164">
    <property type="entry name" value="ABC2TRNSPORT"/>
</dbReference>
<dbReference type="InterPro" id="IPR000412">
    <property type="entry name" value="ABC_2_transport"/>
</dbReference>
<keyword evidence="6 11" id="KW-0812">Transmembrane</keyword>
<evidence type="ECO:0000256" key="1">
    <source>
        <dbReference type="ARBA" id="ARBA00004651"/>
    </source>
</evidence>
<dbReference type="GO" id="GO:0015774">
    <property type="term" value="P:polysaccharide transport"/>
    <property type="evidence" value="ECO:0007669"/>
    <property type="project" value="UniProtKB-KW"/>
</dbReference>
<evidence type="ECO:0000313" key="13">
    <source>
        <dbReference type="EMBL" id="USV58813.1"/>
    </source>
</evidence>
<dbReference type="PANTHER" id="PTHR30413">
    <property type="entry name" value="INNER MEMBRANE TRANSPORT PERMEASE"/>
    <property type="match status" value="1"/>
</dbReference>
<keyword evidence="9" id="KW-0625">Polysaccharide transport</keyword>
<evidence type="ECO:0000313" key="14">
    <source>
        <dbReference type="Proteomes" id="UP001056890"/>
    </source>
</evidence>
<name>A0AAE9MK87_9GAMM</name>
<organism evidence="13 14">
    <name type="scientific">Aeromonas encheleia</name>
    <dbReference type="NCBI Taxonomy" id="73010"/>
    <lineage>
        <taxon>Bacteria</taxon>
        <taxon>Pseudomonadati</taxon>
        <taxon>Pseudomonadota</taxon>
        <taxon>Gammaproteobacteria</taxon>
        <taxon>Aeromonadales</taxon>
        <taxon>Aeromonadaceae</taxon>
        <taxon>Aeromonas</taxon>
    </lineage>
</organism>
<evidence type="ECO:0000256" key="10">
    <source>
        <dbReference type="ARBA" id="ARBA00023136"/>
    </source>
</evidence>
<dbReference type="AlphaFoldDB" id="A0AAE9MK87"/>
<keyword evidence="10 11" id="KW-0472">Membrane</keyword>
<keyword evidence="3 11" id="KW-0813">Transport</keyword>
<accession>A0AAE9MK87</accession>
<keyword evidence="5" id="KW-0762">Sugar transport</keyword>
<feature type="transmembrane region" description="Helical" evidence="11">
    <location>
        <begin position="116"/>
        <end position="140"/>
    </location>
</feature>
<feature type="transmembrane region" description="Helical" evidence="11">
    <location>
        <begin position="75"/>
        <end position="95"/>
    </location>
</feature>
<feature type="transmembrane region" description="Helical" evidence="11">
    <location>
        <begin position="38"/>
        <end position="63"/>
    </location>
</feature>